<dbReference type="Proteomes" id="UP000480548">
    <property type="component" value="Unassembled WGS sequence"/>
</dbReference>
<dbReference type="SUPFAM" id="SSF81383">
    <property type="entry name" value="F-box domain"/>
    <property type="match status" value="1"/>
</dbReference>
<dbReference type="SUPFAM" id="SSF50978">
    <property type="entry name" value="WD40 repeat-like"/>
    <property type="match status" value="1"/>
</dbReference>
<evidence type="ECO:0000313" key="7">
    <source>
        <dbReference type="EMBL" id="KAF3121234.1"/>
    </source>
</evidence>
<evidence type="ECO:0000256" key="4">
    <source>
        <dbReference type="PROSITE-ProRule" id="PRU00221"/>
    </source>
</evidence>
<dbReference type="SMART" id="SM00256">
    <property type="entry name" value="FBOX"/>
    <property type="match status" value="1"/>
</dbReference>
<feature type="domain" description="F-box" evidence="6">
    <location>
        <begin position="166"/>
        <end position="212"/>
    </location>
</feature>
<dbReference type="PROSITE" id="PS50082">
    <property type="entry name" value="WD_REPEATS_2"/>
    <property type="match status" value="3"/>
</dbReference>
<dbReference type="Gene3D" id="1.20.1280.50">
    <property type="match status" value="1"/>
</dbReference>
<feature type="repeat" description="WD" evidence="4">
    <location>
        <begin position="304"/>
        <end position="343"/>
    </location>
</feature>
<protein>
    <recommendedName>
        <fullName evidence="6">F-box domain-containing protein</fullName>
    </recommendedName>
</protein>
<proteinExistence type="inferred from homology"/>
<evidence type="ECO:0000256" key="3">
    <source>
        <dbReference type="ARBA" id="ARBA00022737"/>
    </source>
</evidence>
<dbReference type="PROSITE" id="PS00678">
    <property type="entry name" value="WD_REPEATS_1"/>
    <property type="match status" value="3"/>
</dbReference>
<dbReference type="Pfam" id="PF00400">
    <property type="entry name" value="WD40"/>
    <property type="match status" value="4"/>
</dbReference>
<dbReference type="PROSITE" id="PS50181">
    <property type="entry name" value="FBOX"/>
    <property type="match status" value="1"/>
</dbReference>
<dbReference type="InterPro" id="IPR020472">
    <property type="entry name" value="WD40_PAC1"/>
</dbReference>
<comment type="similarity">
    <text evidence="1">Belongs to the WD repeat MET30/SCONB/SCON-2 family.</text>
</comment>
<dbReference type="Gene3D" id="2.130.10.10">
    <property type="entry name" value="YVTN repeat-like/Quinoprotein amine dehydrogenase"/>
    <property type="match status" value="1"/>
</dbReference>
<dbReference type="PROSITE" id="PS50294">
    <property type="entry name" value="WD_REPEATS_REGION"/>
    <property type="match status" value="3"/>
</dbReference>
<accession>A0A7C8JR99</accession>
<feature type="region of interest" description="Disordered" evidence="5">
    <location>
        <begin position="100"/>
        <end position="134"/>
    </location>
</feature>
<dbReference type="PANTHER" id="PTHR22847:SF745">
    <property type="entry name" value="F-BOX_WD REPEAT-CONTAINING PROTEIN 7"/>
    <property type="match status" value="1"/>
</dbReference>
<dbReference type="AlphaFoldDB" id="A0A7C8JR99"/>
<feature type="repeat" description="WD" evidence="4">
    <location>
        <begin position="344"/>
        <end position="385"/>
    </location>
</feature>
<dbReference type="PRINTS" id="PR00320">
    <property type="entry name" value="GPROTEINBRPT"/>
</dbReference>
<evidence type="ECO:0000313" key="8">
    <source>
        <dbReference type="Proteomes" id="UP000480548"/>
    </source>
</evidence>
<dbReference type="InterPro" id="IPR036047">
    <property type="entry name" value="F-box-like_dom_sf"/>
</dbReference>
<dbReference type="CDD" id="cd00200">
    <property type="entry name" value="WD40"/>
    <property type="match status" value="1"/>
</dbReference>
<reference evidence="7 8" key="1">
    <citation type="submission" date="2019-06" db="EMBL/GenBank/DDBJ databases">
        <authorList>
            <person name="Palmer J.M."/>
        </authorList>
    </citation>
    <scope>NUCLEOTIDE SEQUENCE [LARGE SCALE GENOMIC DNA]</scope>
    <source>
        <strain evidence="7 8">TWF703</strain>
    </source>
</reference>
<dbReference type="Pfam" id="PF12937">
    <property type="entry name" value="F-box-like"/>
    <property type="match status" value="1"/>
</dbReference>
<name>A0A7C8JR99_ORBOL</name>
<evidence type="ECO:0000256" key="5">
    <source>
        <dbReference type="SAM" id="MobiDB-lite"/>
    </source>
</evidence>
<evidence type="ECO:0000256" key="2">
    <source>
        <dbReference type="ARBA" id="ARBA00022574"/>
    </source>
</evidence>
<dbReference type="PANTHER" id="PTHR22847">
    <property type="entry name" value="WD40 REPEAT PROTEIN"/>
    <property type="match status" value="1"/>
</dbReference>
<gene>
    <name evidence="7" type="ORF">TWF703_001993</name>
</gene>
<keyword evidence="3" id="KW-0677">Repeat</keyword>
<dbReference type="SMART" id="SM00320">
    <property type="entry name" value="WD40"/>
    <property type="match status" value="5"/>
</dbReference>
<dbReference type="InterPro" id="IPR001680">
    <property type="entry name" value="WD40_rpt"/>
</dbReference>
<evidence type="ECO:0000259" key="6">
    <source>
        <dbReference type="PROSITE" id="PS50181"/>
    </source>
</evidence>
<comment type="caution">
    <text evidence="7">The sequence shown here is derived from an EMBL/GenBank/DDBJ whole genome shotgun (WGS) entry which is preliminary data.</text>
</comment>
<sequence length="479" mass="53412">MGDASSTPRLRTRMSTCVRFTLTGILRDPPPKRNDTPLNFTENIPNAVSVDGTGPYLRVSNNVQEQSRRLWIVQNRRDGSRTTSSIRTWLLKLRIGGNEGQTKSVTGPHGGFSSIPGQGSHAQGKERAHGSSAGNHRKALGHLIPSGFGTMLYGGGGSRNNGVVGTDITTVFPTEIIAQILSYLDHRSLLSCELVSRYWYSAALSSHVWRNTFEAEYGKLKTSRLYGRDWKSMFEVKRSLNRRWLKGQVNPTYLRGHSDSVYCVQFDQMGVLDVCFDESHIVSCSKDTSICVWERSTGLLLNRLRGHEGPVNAVQLRGNVVASASGDANIKIWDIENGNCMRTLSGHTRGLACIQLSEDRQTVVSGGNDQSIRVWDVDSGHLRYEIRDAHKSLVRSLYLDSQNERIISGSYDQSVRVWDLKEGKSLLNFPRWHGSWILAARADDRRIVSTSQDSQVLVLDFSSGIRGLENMFPVRSKIT</sequence>
<dbReference type="EMBL" id="WIQZ01000137">
    <property type="protein sequence ID" value="KAF3121234.1"/>
    <property type="molecule type" value="Genomic_DNA"/>
</dbReference>
<evidence type="ECO:0000256" key="1">
    <source>
        <dbReference type="ARBA" id="ARBA00007968"/>
    </source>
</evidence>
<dbReference type="InterPro" id="IPR015943">
    <property type="entry name" value="WD40/YVTN_repeat-like_dom_sf"/>
</dbReference>
<keyword evidence="2 4" id="KW-0853">WD repeat</keyword>
<dbReference type="InterPro" id="IPR019775">
    <property type="entry name" value="WD40_repeat_CS"/>
</dbReference>
<organism evidence="7 8">
    <name type="scientific">Orbilia oligospora</name>
    <name type="common">Nematode-trapping fungus</name>
    <name type="synonym">Arthrobotrys oligospora</name>
    <dbReference type="NCBI Taxonomy" id="2813651"/>
    <lineage>
        <taxon>Eukaryota</taxon>
        <taxon>Fungi</taxon>
        <taxon>Dikarya</taxon>
        <taxon>Ascomycota</taxon>
        <taxon>Pezizomycotina</taxon>
        <taxon>Orbiliomycetes</taxon>
        <taxon>Orbiliales</taxon>
        <taxon>Orbiliaceae</taxon>
        <taxon>Orbilia</taxon>
    </lineage>
</organism>
<dbReference type="InterPro" id="IPR001810">
    <property type="entry name" value="F-box_dom"/>
</dbReference>
<feature type="repeat" description="WD" evidence="4">
    <location>
        <begin position="387"/>
        <end position="428"/>
    </location>
</feature>
<dbReference type="InterPro" id="IPR036322">
    <property type="entry name" value="WD40_repeat_dom_sf"/>
</dbReference>